<dbReference type="PANTHER" id="PTHR11122:SF13">
    <property type="entry name" value="GLUCOSE-6-PHOSPHATE 1-EPIMERASE"/>
    <property type="match status" value="1"/>
</dbReference>
<dbReference type="Pfam" id="PF01263">
    <property type="entry name" value="Aldose_epim"/>
    <property type="match status" value="1"/>
</dbReference>
<proteinExistence type="predicted"/>
<gene>
    <name evidence="1" type="ORF">ACFSX5_06365</name>
</gene>
<dbReference type="EMBL" id="JBHUNP010000001">
    <property type="protein sequence ID" value="MFD2647422.1"/>
    <property type="molecule type" value="Genomic_DNA"/>
</dbReference>
<organism evidence="1 2">
    <name type="scientific">Devosia albogilva</name>
    <dbReference type="NCBI Taxonomy" id="429726"/>
    <lineage>
        <taxon>Bacteria</taxon>
        <taxon>Pseudomonadati</taxon>
        <taxon>Pseudomonadota</taxon>
        <taxon>Alphaproteobacteria</taxon>
        <taxon>Hyphomicrobiales</taxon>
        <taxon>Devosiaceae</taxon>
        <taxon>Devosia</taxon>
    </lineage>
</organism>
<reference evidence="2" key="1">
    <citation type="journal article" date="2019" name="Int. J. Syst. Evol. Microbiol.">
        <title>The Global Catalogue of Microorganisms (GCM) 10K type strain sequencing project: providing services to taxonomists for standard genome sequencing and annotation.</title>
        <authorList>
            <consortium name="The Broad Institute Genomics Platform"/>
            <consortium name="The Broad Institute Genome Sequencing Center for Infectious Disease"/>
            <person name="Wu L."/>
            <person name="Ma J."/>
        </authorList>
    </citation>
    <scope>NUCLEOTIDE SEQUENCE [LARGE SCALE GENOMIC DNA]</scope>
    <source>
        <strain evidence="2">CCM 7427</strain>
    </source>
</reference>
<dbReference type="InterPro" id="IPR011013">
    <property type="entry name" value="Gal_mutarotase_sf_dom"/>
</dbReference>
<protein>
    <submittedName>
        <fullName evidence="1">Aldose 1-epimerase family protein</fullName>
    </submittedName>
</protein>
<sequence length="285" mass="30916">MELVTIANDQLTVTVSPLGAEMQSLVTADGRNWLWSGDPAVWSGRSPILFPMVGRAPDDQVSIEGKRYGMNQHGFARRSPFALAEQSAVACRFVLEASDATRAVYPFEFALRVEHRLEGRAVVVTAEVENRDHRPMPFGIGFHPAFAWPLPGAAGEHKVWLDNGGEPALVRLSGGLVKPEGLPSPFRRGELTLAREMFEADAMLLPEGAGTGARYGTDATQVHLSWENLPNFAVWSKPGPFVCLEPWHGTAAEVGGSDALEERPYTEVLGPGAVGRYAMRVEVVG</sequence>
<dbReference type="CDD" id="cd09024">
    <property type="entry name" value="Aldose_epim_lacX"/>
    <property type="match status" value="1"/>
</dbReference>
<dbReference type="InterPro" id="IPR008183">
    <property type="entry name" value="Aldose_1/G6P_1-epimerase"/>
</dbReference>
<comment type="caution">
    <text evidence="1">The sequence shown here is derived from an EMBL/GenBank/DDBJ whole genome shotgun (WGS) entry which is preliminary data.</text>
</comment>
<accession>A0ABW5QIA6</accession>
<name>A0ABW5QIA6_9HYPH</name>
<dbReference type="Gene3D" id="2.70.98.10">
    <property type="match status" value="1"/>
</dbReference>
<dbReference type="SUPFAM" id="SSF74650">
    <property type="entry name" value="Galactose mutarotase-like"/>
    <property type="match status" value="1"/>
</dbReference>
<keyword evidence="2" id="KW-1185">Reference proteome</keyword>
<dbReference type="InterPro" id="IPR014718">
    <property type="entry name" value="GH-type_carb-bd"/>
</dbReference>
<dbReference type="PANTHER" id="PTHR11122">
    <property type="entry name" value="APOSPORY-ASSOCIATED PROTEIN C-RELATED"/>
    <property type="match status" value="1"/>
</dbReference>
<dbReference type="RefSeq" id="WP_386832448.1">
    <property type="nucleotide sequence ID" value="NZ_JBHUNP010000001.1"/>
</dbReference>
<evidence type="ECO:0000313" key="1">
    <source>
        <dbReference type="EMBL" id="MFD2647422.1"/>
    </source>
</evidence>
<dbReference type="Proteomes" id="UP001597521">
    <property type="component" value="Unassembled WGS sequence"/>
</dbReference>
<evidence type="ECO:0000313" key="2">
    <source>
        <dbReference type="Proteomes" id="UP001597521"/>
    </source>
</evidence>
<dbReference type="InterPro" id="IPR037481">
    <property type="entry name" value="LacX"/>
</dbReference>